<dbReference type="Proteomes" id="UP000626109">
    <property type="component" value="Unassembled WGS sequence"/>
</dbReference>
<gene>
    <name evidence="2" type="ORF">PGLA2088_LOCUS17074</name>
</gene>
<evidence type="ECO:0000313" key="2">
    <source>
        <dbReference type="EMBL" id="CAE8668977.1"/>
    </source>
</evidence>
<feature type="domain" description="Tyrosine specific protein phosphatases" evidence="1">
    <location>
        <begin position="214"/>
        <end position="272"/>
    </location>
</feature>
<dbReference type="InterPro" id="IPR016130">
    <property type="entry name" value="Tyr_Pase_AS"/>
</dbReference>
<dbReference type="InterPro" id="IPR000387">
    <property type="entry name" value="Tyr_Pase_dom"/>
</dbReference>
<dbReference type="InterPro" id="IPR029021">
    <property type="entry name" value="Prot-tyrosine_phosphatase-like"/>
</dbReference>
<evidence type="ECO:0000259" key="1">
    <source>
        <dbReference type="PROSITE" id="PS50056"/>
    </source>
</evidence>
<accession>A0A813JAW5</accession>
<dbReference type="PROSITE" id="PS50056">
    <property type="entry name" value="TYR_PHOSPHATASE_2"/>
    <property type="match status" value="1"/>
</dbReference>
<name>A0A813JAW5_POLGL</name>
<dbReference type="EMBL" id="CAJNNW010022230">
    <property type="protein sequence ID" value="CAE8668977.1"/>
    <property type="molecule type" value="Genomic_DNA"/>
</dbReference>
<dbReference type="PROSITE" id="PS00383">
    <property type="entry name" value="TYR_PHOSPHATASE_1"/>
    <property type="match status" value="1"/>
</dbReference>
<sequence length="303" mass="32825">MNCTDKPVEFQSLLTDELASALRNYRQWHCRPDEGKKATVLDCGSARAIFESGPIRGRAHICTLTTTAAGAVMRDFRDSGAALRARLQSLSSDQLWSLVQQVQAEGQVEARLLGFPGAFLRSEHLQVDWKPAKLGWVAIGRGMLTAPGAPSGKSVRTWVQEGASCVVSLLRSTEPQFDSARRACEAAGLRWEHCPLSGKLAVTLPAKCKSYDDSVSLERLQRLLPELLEAQERVVLHCAAGMHRTGAAVFGALRDSGLTAELALAGVADMRPVTHAALLAVEKAYAPMPLWAVIEAATWTTPR</sequence>
<dbReference type="AlphaFoldDB" id="A0A813JAW5"/>
<proteinExistence type="predicted"/>
<organism evidence="2 3">
    <name type="scientific">Polarella glacialis</name>
    <name type="common">Dinoflagellate</name>
    <dbReference type="NCBI Taxonomy" id="89957"/>
    <lineage>
        <taxon>Eukaryota</taxon>
        <taxon>Sar</taxon>
        <taxon>Alveolata</taxon>
        <taxon>Dinophyceae</taxon>
        <taxon>Suessiales</taxon>
        <taxon>Suessiaceae</taxon>
        <taxon>Polarella</taxon>
    </lineage>
</organism>
<evidence type="ECO:0000313" key="3">
    <source>
        <dbReference type="Proteomes" id="UP000626109"/>
    </source>
</evidence>
<dbReference type="SUPFAM" id="SSF52799">
    <property type="entry name" value="(Phosphotyrosine protein) phosphatases II"/>
    <property type="match status" value="1"/>
</dbReference>
<reference evidence="2" key="1">
    <citation type="submission" date="2021-02" db="EMBL/GenBank/DDBJ databases">
        <authorList>
            <person name="Dougan E. K."/>
            <person name="Rhodes N."/>
            <person name="Thang M."/>
            <person name="Chan C."/>
        </authorList>
    </citation>
    <scope>NUCLEOTIDE SEQUENCE</scope>
</reference>
<protein>
    <recommendedName>
        <fullName evidence="1">Tyrosine specific protein phosphatases domain-containing protein</fullName>
    </recommendedName>
</protein>
<dbReference type="Gene3D" id="3.90.190.10">
    <property type="entry name" value="Protein tyrosine phosphatase superfamily"/>
    <property type="match status" value="1"/>
</dbReference>
<comment type="caution">
    <text evidence="2">The sequence shown here is derived from an EMBL/GenBank/DDBJ whole genome shotgun (WGS) entry which is preliminary data.</text>
</comment>